<dbReference type="CDD" id="cd00090">
    <property type="entry name" value="HTH_ARSR"/>
    <property type="match status" value="1"/>
</dbReference>
<name>A0A644U8F1_9ZZZZ</name>
<dbReference type="InterPro" id="IPR036390">
    <property type="entry name" value="WH_DNA-bd_sf"/>
</dbReference>
<dbReference type="PROSITE" id="PS52050">
    <property type="entry name" value="WYL"/>
    <property type="match status" value="1"/>
</dbReference>
<sequence length="309" mass="35569">MDQPKVDRLLRLMMLLTANRGNTVCDLSDRLGITVRSVYRYIDTLRGAGFVIKKNNNFYRIDKSSPYLKEISNLVHFTEEEALVLKSAIESIDENNLIKQNLKKKLYTVYNYRILAETVTKGKNARNINVLVDAMQQEKQVMVKGYSSANSKKVSDRLIEPFAFTTNYIQMWAFDTASGNNKLFKVSRMNRVEICETSWQSKELHKAGSLDVFRISSNQHLPVKLNMSLRAASLLTEEYPLAEKYLQCINDNHWVFEARVCSYDGVGRFVSGLLGEIFQIEPDEFKQHIISKLENNLMNLKNNLKKDSS</sequence>
<protein>
    <recommendedName>
        <fullName evidence="1">Helix-turn-helix type 11 domain-containing protein</fullName>
    </recommendedName>
</protein>
<accession>A0A644U8F1</accession>
<dbReference type="Gene3D" id="1.10.10.10">
    <property type="entry name" value="Winged helix-like DNA-binding domain superfamily/Winged helix DNA-binding domain"/>
    <property type="match status" value="1"/>
</dbReference>
<proteinExistence type="predicted"/>
<dbReference type="InterPro" id="IPR011991">
    <property type="entry name" value="ArsR-like_HTH"/>
</dbReference>
<organism evidence="2">
    <name type="scientific">bioreactor metagenome</name>
    <dbReference type="NCBI Taxonomy" id="1076179"/>
    <lineage>
        <taxon>unclassified sequences</taxon>
        <taxon>metagenomes</taxon>
        <taxon>ecological metagenomes</taxon>
    </lineage>
</organism>
<dbReference type="EMBL" id="VSSQ01000086">
    <property type="protein sequence ID" value="MPL75143.1"/>
    <property type="molecule type" value="Genomic_DNA"/>
</dbReference>
<dbReference type="SUPFAM" id="SSF46785">
    <property type="entry name" value="Winged helix' DNA-binding domain"/>
    <property type="match status" value="1"/>
</dbReference>
<reference evidence="2" key="1">
    <citation type="submission" date="2019-08" db="EMBL/GenBank/DDBJ databases">
        <authorList>
            <person name="Kucharzyk K."/>
            <person name="Murdoch R.W."/>
            <person name="Higgins S."/>
            <person name="Loffler F."/>
        </authorList>
    </citation>
    <scope>NUCLEOTIDE SEQUENCE</scope>
</reference>
<feature type="domain" description="Helix-turn-helix type 11" evidence="1">
    <location>
        <begin position="8"/>
        <end position="57"/>
    </location>
</feature>
<dbReference type="AlphaFoldDB" id="A0A644U8F1"/>
<dbReference type="InterPro" id="IPR051534">
    <property type="entry name" value="CBASS_pafABC_assoc_protein"/>
</dbReference>
<dbReference type="PANTHER" id="PTHR34580:SF1">
    <property type="entry name" value="PROTEIN PAFC"/>
    <property type="match status" value="1"/>
</dbReference>
<comment type="caution">
    <text evidence="2">The sequence shown here is derived from an EMBL/GenBank/DDBJ whole genome shotgun (WGS) entry which is preliminary data.</text>
</comment>
<evidence type="ECO:0000259" key="1">
    <source>
        <dbReference type="Pfam" id="PF08279"/>
    </source>
</evidence>
<dbReference type="Pfam" id="PF08279">
    <property type="entry name" value="HTH_11"/>
    <property type="match status" value="1"/>
</dbReference>
<dbReference type="InterPro" id="IPR013196">
    <property type="entry name" value="HTH_11"/>
</dbReference>
<gene>
    <name evidence="2" type="ORF">SDC9_20964</name>
</gene>
<dbReference type="PANTHER" id="PTHR34580">
    <property type="match status" value="1"/>
</dbReference>
<evidence type="ECO:0000313" key="2">
    <source>
        <dbReference type="EMBL" id="MPL75143.1"/>
    </source>
</evidence>
<dbReference type="InterPro" id="IPR036388">
    <property type="entry name" value="WH-like_DNA-bd_sf"/>
</dbReference>